<dbReference type="InterPro" id="IPR034164">
    <property type="entry name" value="Pepsin-like_dom"/>
</dbReference>
<feature type="region of interest" description="Disordered" evidence="2">
    <location>
        <begin position="15"/>
        <end position="57"/>
    </location>
</feature>
<dbReference type="InterPro" id="IPR001461">
    <property type="entry name" value="Aspartic_peptidase_A1"/>
</dbReference>
<sequence>MHYNFRVSIERLDRGEPPSIQESIQSTVQRLASRNPVQKSASTLKDTTPTSTDKGYITSRIDPRQRQRLLSVVGTPKSFQQDDDEIDGSDDEDDGEFDFSISSRRSPQIDGERIVLQHNPYGVAYVGQVGIGSPPQYFHLEFDLATADTWVTQLGVNCTNPAPCPPKRRLFNPARSSTFELSPDLAWTTTATGTGIRSVWEGKNEAKGRLRTDMVQVAGFVVDRQVLGVADTVVGFGEKGDATPVENLIATSDMKSEIGVWLGSRDSGGELSFGEPDPLRYIGEMTYIDLPPEAVYWSVPVRSILINRKPSPSPPPPPAPGQPFTPAPALAQPVKPTPPPPIVSATRDPKKSKKPPHQQPSIIFDTSSDLILLPPTIAFKTHQYLHNFLFGWYSGYSYISGAYTVPCSLDTNLWVDLGPVIPDVVGSSGIAGGPPPGSGEEELKGVEKRWFKIEAKDIVRGKVPVLGVLGVCFSGVQASQSEDDDWVFGTNWFMGNYMVFDHLKRRVGIATSQRP</sequence>
<dbReference type="PRINTS" id="PR00792">
    <property type="entry name" value="PEPSIN"/>
</dbReference>
<dbReference type="PROSITE" id="PS51767">
    <property type="entry name" value="PEPTIDASE_A1"/>
    <property type="match status" value="1"/>
</dbReference>
<feature type="compositionally biased region" description="Polar residues" evidence="2">
    <location>
        <begin position="20"/>
        <end position="53"/>
    </location>
</feature>
<evidence type="ECO:0000256" key="2">
    <source>
        <dbReference type="SAM" id="MobiDB-lite"/>
    </source>
</evidence>
<feature type="region of interest" description="Disordered" evidence="2">
    <location>
        <begin position="74"/>
        <end position="104"/>
    </location>
</feature>
<organism evidence="4 5">
    <name type="scientific">Linnemannia hyalina</name>
    <dbReference type="NCBI Taxonomy" id="64524"/>
    <lineage>
        <taxon>Eukaryota</taxon>
        <taxon>Fungi</taxon>
        <taxon>Fungi incertae sedis</taxon>
        <taxon>Mucoromycota</taxon>
        <taxon>Mortierellomycotina</taxon>
        <taxon>Mortierellomycetes</taxon>
        <taxon>Mortierellales</taxon>
        <taxon>Mortierellaceae</taxon>
        <taxon>Linnemannia</taxon>
    </lineage>
</organism>
<evidence type="ECO:0000256" key="1">
    <source>
        <dbReference type="ARBA" id="ARBA00007447"/>
    </source>
</evidence>
<dbReference type="InterPro" id="IPR021109">
    <property type="entry name" value="Peptidase_aspartic_dom_sf"/>
</dbReference>
<dbReference type="AlphaFoldDB" id="A0A9P8BQM8"/>
<evidence type="ECO:0000313" key="5">
    <source>
        <dbReference type="Proteomes" id="UP000707451"/>
    </source>
</evidence>
<evidence type="ECO:0000313" key="4">
    <source>
        <dbReference type="EMBL" id="KAG9062082.1"/>
    </source>
</evidence>
<feature type="compositionally biased region" description="Pro residues" evidence="2">
    <location>
        <begin position="311"/>
        <end position="326"/>
    </location>
</feature>
<accession>A0A9P8BQM8</accession>
<feature type="compositionally biased region" description="Acidic residues" evidence="2">
    <location>
        <begin position="81"/>
        <end position="97"/>
    </location>
</feature>
<dbReference type="PANTHER" id="PTHR47966">
    <property type="entry name" value="BETA-SITE APP-CLEAVING ENZYME, ISOFORM A-RELATED"/>
    <property type="match status" value="1"/>
</dbReference>
<proteinExistence type="inferred from homology"/>
<feature type="region of interest" description="Disordered" evidence="2">
    <location>
        <begin position="308"/>
        <end position="362"/>
    </location>
</feature>
<protein>
    <recommendedName>
        <fullName evidence="3">Peptidase A1 domain-containing protein</fullName>
    </recommendedName>
</protein>
<dbReference type="OrthoDB" id="771136at2759"/>
<reference evidence="4" key="1">
    <citation type="submission" date="2021-06" db="EMBL/GenBank/DDBJ databases">
        <title>Genome Sequence of Mortierella hyaline Strain SCG-10, a Cold-Adapted, Nitrate-Reducing Fungus Isolated from Soil in Minnesota, USA.</title>
        <authorList>
            <person name="Aldossari N."/>
        </authorList>
    </citation>
    <scope>NUCLEOTIDE SEQUENCE</scope>
    <source>
        <strain evidence="4">SCG-10</strain>
    </source>
</reference>
<dbReference type="GO" id="GO:0006508">
    <property type="term" value="P:proteolysis"/>
    <property type="evidence" value="ECO:0007669"/>
    <property type="project" value="InterPro"/>
</dbReference>
<dbReference type="Proteomes" id="UP000707451">
    <property type="component" value="Unassembled WGS sequence"/>
</dbReference>
<comment type="similarity">
    <text evidence="1">Belongs to the peptidase A1 family.</text>
</comment>
<name>A0A9P8BQM8_9FUNG</name>
<dbReference type="GO" id="GO:0004190">
    <property type="term" value="F:aspartic-type endopeptidase activity"/>
    <property type="evidence" value="ECO:0007669"/>
    <property type="project" value="InterPro"/>
</dbReference>
<gene>
    <name evidence="4" type="ORF">KI688_006806</name>
</gene>
<dbReference type="Gene3D" id="2.40.70.10">
    <property type="entry name" value="Acid Proteases"/>
    <property type="match status" value="2"/>
</dbReference>
<dbReference type="EMBL" id="JAHRHY010000021">
    <property type="protein sequence ID" value="KAG9062082.1"/>
    <property type="molecule type" value="Genomic_DNA"/>
</dbReference>
<dbReference type="Pfam" id="PF00026">
    <property type="entry name" value="Asp"/>
    <property type="match status" value="1"/>
</dbReference>
<dbReference type="CDD" id="cd05471">
    <property type="entry name" value="pepsin_like"/>
    <property type="match status" value="1"/>
</dbReference>
<evidence type="ECO:0000259" key="3">
    <source>
        <dbReference type="PROSITE" id="PS51767"/>
    </source>
</evidence>
<comment type="caution">
    <text evidence="4">The sequence shown here is derived from an EMBL/GenBank/DDBJ whole genome shotgun (WGS) entry which is preliminary data.</text>
</comment>
<feature type="domain" description="Peptidase A1" evidence="3">
    <location>
        <begin position="125"/>
        <end position="510"/>
    </location>
</feature>
<dbReference type="InterPro" id="IPR033121">
    <property type="entry name" value="PEPTIDASE_A1"/>
</dbReference>
<keyword evidence="5" id="KW-1185">Reference proteome</keyword>
<dbReference type="SUPFAM" id="SSF50630">
    <property type="entry name" value="Acid proteases"/>
    <property type="match status" value="1"/>
</dbReference>
<dbReference type="PANTHER" id="PTHR47966:SF51">
    <property type="entry name" value="BETA-SITE APP-CLEAVING ENZYME, ISOFORM A-RELATED"/>
    <property type="match status" value="1"/>
</dbReference>